<dbReference type="NCBIfam" id="NF001756">
    <property type="entry name" value="PRK00484.1"/>
    <property type="match status" value="1"/>
</dbReference>
<dbReference type="Pfam" id="PF00152">
    <property type="entry name" value="tRNA-synt_2"/>
    <property type="match status" value="1"/>
</dbReference>
<dbReference type="CDD" id="cd00775">
    <property type="entry name" value="LysRS_core"/>
    <property type="match status" value="1"/>
</dbReference>
<dbReference type="PROSITE" id="PS50862">
    <property type="entry name" value="AA_TRNA_LIGASE_II"/>
    <property type="match status" value="1"/>
</dbReference>
<proteinExistence type="inferred from homology"/>
<dbReference type="AlphaFoldDB" id="A2F719"/>
<feature type="region of interest" description="Disordered" evidence="13">
    <location>
        <begin position="49"/>
        <end position="72"/>
    </location>
</feature>
<dbReference type="SUPFAM" id="SSF50249">
    <property type="entry name" value="Nucleic acid-binding proteins"/>
    <property type="match status" value="1"/>
</dbReference>
<dbReference type="eggNOG" id="KOG1885">
    <property type="taxonomic scope" value="Eukaryota"/>
</dbReference>
<dbReference type="FunFam" id="2.40.50.140:FF:000691">
    <property type="entry name" value="Lysine--tRNA ligase, mitochondrial"/>
    <property type="match status" value="1"/>
</dbReference>
<dbReference type="InterPro" id="IPR018149">
    <property type="entry name" value="Lys-tRNA-synth_II_C"/>
</dbReference>
<dbReference type="GO" id="GO:0005524">
    <property type="term" value="F:ATP binding"/>
    <property type="evidence" value="ECO:0007669"/>
    <property type="project" value="UniProtKB-KW"/>
</dbReference>
<evidence type="ECO:0000256" key="6">
    <source>
        <dbReference type="ARBA" id="ARBA00022741"/>
    </source>
</evidence>
<dbReference type="InterPro" id="IPR045864">
    <property type="entry name" value="aa-tRNA-synth_II/BPL/LPL"/>
</dbReference>
<feature type="compositionally biased region" description="Low complexity" evidence="13">
    <location>
        <begin position="49"/>
        <end position="66"/>
    </location>
</feature>
<feature type="domain" description="Aminoacyl-transfer RNA synthetases class-II family profile" evidence="14">
    <location>
        <begin position="260"/>
        <end position="586"/>
    </location>
</feature>
<dbReference type="SUPFAM" id="SSF55681">
    <property type="entry name" value="Class II aaRS and biotin synthetases"/>
    <property type="match status" value="1"/>
</dbReference>
<reference evidence="15" key="1">
    <citation type="submission" date="2006-10" db="EMBL/GenBank/DDBJ databases">
        <authorList>
            <person name="Amadeo P."/>
            <person name="Zhao Q."/>
            <person name="Wortman J."/>
            <person name="Fraser-Liggett C."/>
            <person name="Carlton J."/>
        </authorList>
    </citation>
    <scope>NUCLEOTIDE SEQUENCE</scope>
    <source>
        <strain evidence="15">G3</strain>
    </source>
</reference>
<keyword evidence="6" id="KW-0547">Nucleotide-binding</keyword>
<dbReference type="NCBIfam" id="TIGR00499">
    <property type="entry name" value="lysS_bact"/>
    <property type="match status" value="1"/>
</dbReference>
<dbReference type="HAMAP" id="MF_00252">
    <property type="entry name" value="Lys_tRNA_synth_class2"/>
    <property type="match status" value="1"/>
</dbReference>
<dbReference type="VEuPathDB" id="TrichDB:TVAGG3_0488900"/>
<dbReference type="InterPro" id="IPR034762">
    <property type="entry name" value="Lys-tRNA-ligase_II_bac/euk"/>
</dbReference>
<protein>
    <recommendedName>
        <fullName evidence="3 12">Lysine--tRNA ligase</fullName>
        <ecNumber evidence="3 12">6.1.1.6</ecNumber>
    </recommendedName>
    <alternativeName>
        <fullName evidence="10 12">Lysyl-tRNA synthetase</fullName>
    </alternativeName>
</protein>
<keyword evidence="16" id="KW-1185">Reference proteome</keyword>
<evidence type="ECO:0000256" key="12">
    <source>
        <dbReference type="RuleBase" id="RU003748"/>
    </source>
</evidence>
<evidence type="ECO:0000256" key="1">
    <source>
        <dbReference type="ARBA" id="ARBA00004496"/>
    </source>
</evidence>
<dbReference type="InterPro" id="IPR004364">
    <property type="entry name" value="Aa-tRNA-synt_II"/>
</dbReference>
<dbReference type="FunCoup" id="A2F719">
    <property type="interactions" value="1058"/>
</dbReference>
<keyword evidence="8" id="KW-0648">Protein biosynthesis</keyword>
<evidence type="ECO:0000256" key="3">
    <source>
        <dbReference type="ARBA" id="ARBA00013166"/>
    </source>
</evidence>
<dbReference type="GO" id="GO:0004824">
    <property type="term" value="F:lysine-tRNA ligase activity"/>
    <property type="evidence" value="ECO:0000318"/>
    <property type="project" value="GO_Central"/>
</dbReference>
<accession>A2F719</accession>
<dbReference type="InterPro" id="IPR002313">
    <property type="entry name" value="Lys-tRNA-ligase_II"/>
</dbReference>
<dbReference type="OMA" id="DFRNEGM"/>
<organism evidence="15 16">
    <name type="scientific">Trichomonas vaginalis (strain ATCC PRA-98 / G3)</name>
    <dbReference type="NCBI Taxonomy" id="412133"/>
    <lineage>
        <taxon>Eukaryota</taxon>
        <taxon>Metamonada</taxon>
        <taxon>Parabasalia</taxon>
        <taxon>Trichomonadida</taxon>
        <taxon>Trichomonadidae</taxon>
        <taxon>Trichomonas</taxon>
    </lineage>
</organism>
<dbReference type="InterPro" id="IPR012340">
    <property type="entry name" value="NA-bd_OB-fold"/>
</dbReference>
<dbReference type="Gene3D" id="3.30.930.10">
    <property type="entry name" value="Bira Bifunctional Protein, Domain 2"/>
    <property type="match status" value="1"/>
</dbReference>
<evidence type="ECO:0000256" key="4">
    <source>
        <dbReference type="ARBA" id="ARBA00022490"/>
    </source>
</evidence>
<evidence type="ECO:0000313" key="16">
    <source>
        <dbReference type="Proteomes" id="UP000001542"/>
    </source>
</evidence>
<keyword evidence="7" id="KW-0067">ATP-binding</keyword>
<dbReference type="GO" id="GO:0005737">
    <property type="term" value="C:cytoplasm"/>
    <property type="evidence" value="ECO:0000318"/>
    <property type="project" value="GO_Central"/>
</dbReference>
<dbReference type="PANTHER" id="PTHR42918:SF9">
    <property type="entry name" value="LYSINE--TRNA LIGASE"/>
    <property type="match status" value="1"/>
</dbReference>
<dbReference type="PANTHER" id="PTHR42918">
    <property type="entry name" value="LYSYL-TRNA SYNTHETASE"/>
    <property type="match status" value="1"/>
</dbReference>
<comment type="catalytic activity">
    <reaction evidence="11 12">
        <text>tRNA(Lys) + L-lysine + ATP = L-lysyl-tRNA(Lys) + AMP + diphosphate</text>
        <dbReference type="Rhea" id="RHEA:20792"/>
        <dbReference type="Rhea" id="RHEA-COMP:9696"/>
        <dbReference type="Rhea" id="RHEA-COMP:9697"/>
        <dbReference type="ChEBI" id="CHEBI:30616"/>
        <dbReference type="ChEBI" id="CHEBI:32551"/>
        <dbReference type="ChEBI" id="CHEBI:33019"/>
        <dbReference type="ChEBI" id="CHEBI:78442"/>
        <dbReference type="ChEBI" id="CHEBI:78529"/>
        <dbReference type="ChEBI" id="CHEBI:456215"/>
        <dbReference type="EC" id="6.1.1.6"/>
    </reaction>
</comment>
<comment type="similarity">
    <text evidence="2">Belongs to the class-II aminoacyl-tRNA synthetase family.</text>
</comment>
<evidence type="ECO:0000256" key="10">
    <source>
        <dbReference type="ARBA" id="ARBA00030563"/>
    </source>
</evidence>
<dbReference type="Gene3D" id="2.40.50.140">
    <property type="entry name" value="Nucleic acid-binding proteins"/>
    <property type="match status" value="1"/>
</dbReference>
<dbReference type="SMR" id="A2F719"/>
<dbReference type="GO" id="GO:0006430">
    <property type="term" value="P:lysyl-tRNA aminoacylation"/>
    <property type="evidence" value="ECO:0000318"/>
    <property type="project" value="GO_Central"/>
</dbReference>
<dbReference type="Proteomes" id="UP000001542">
    <property type="component" value="Unassembled WGS sequence"/>
</dbReference>
<comment type="subcellular location">
    <subcellularLocation>
        <location evidence="1">Cytoplasm</location>
    </subcellularLocation>
</comment>
<evidence type="ECO:0000256" key="11">
    <source>
        <dbReference type="ARBA" id="ARBA00048573"/>
    </source>
</evidence>
<dbReference type="EC" id="6.1.1.6" evidence="3 12"/>
<name>A2F719_TRIV3</name>
<evidence type="ECO:0000256" key="7">
    <source>
        <dbReference type="ARBA" id="ARBA00022840"/>
    </source>
</evidence>
<evidence type="ECO:0000256" key="5">
    <source>
        <dbReference type="ARBA" id="ARBA00022598"/>
    </source>
</evidence>
<evidence type="ECO:0000256" key="2">
    <source>
        <dbReference type="ARBA" id="ARBA00008226"/>
    </source>
</evidence>
<keyword evidence="4" id="KW-0963">Cytoplasm</keyword>
<dbReference type="CDD" id="cd04322">
    <property type="entry name" value="LysRS_N"/>
    <property type="match status" value="1"/>
</dbReference>
<dbReference type="Pfam" id="PF01336">
    <property type="entry name" value="tRNA_anti-codon"/>
    <property type="match status" value="1"/>
</dbReference>
<dbReference type="InterPro" id="IPR044136">
    <property type="entry name" value="Lys-tRNA-ligase_II_N"/>
</dbReference>
<dbReference type="GO" id="GO:0000049">
    <property type="term" value="F:tRNA binding"/>
    <property type="evidence" value="ECO:0000318"/>
    <property type="project" value="GO_Central"/>
</dbReference>
<dbReference type="VEuPathDB" id="TrichDB:TVAG_152430"/>
<dbReference type="PRINTS" id="PR00982">
    <property type="entry name" value="TRNASYNTHLYS"/>
</dbReference>
<keyword evidence="9" id="KW-0030">Aminoacyl-tRNA synthetase</keyword>
<dbReference type="InterPro" id="IPR006195">
    <property type="entry name" value="aa-tRNA-synth_II"/>
</dbReference>
<evidence type="ECO:0000313" key="15">
    <source>
        <dbReference type="EMBL" id="EAX99324.1"/>
    </source>
</evidence>
<gene>
    <name evidence="15" type="ORF">TVAG_152430</name>
</gene>
<evidence type="ECO:0000256" key="13">
    <source>
        <dbReference type="SAM" id="MobiDB-lite"/>
    </source>
</evidence>
<dbReference type="FunFam" id="3.30.930.10:FF:000238">
    <property type="entry name" value="Lysine--tRNA ligase"/>
    <property type="match status" value="1"/>
</dbReference>
<keyword evidence="5" id="KW-0436">Ligase</keyword>
<dbReference type="InParanoid" id="A2F719"/>
<dbReference type="PIRSF" id="PIRSF039101">
    <property type="entry name" value="LysRS2"/>
    <property type="match status" value="1"/>
</dbReference>
<reference evidence="15" key="2">
    <citation type="journal article" date="2007" name="Science">
        <title>Draft genome sequence of the sexually transmitted pathogen Trichomonas vaginalis.</title>
        <authorList>
            <person name="Carlton J.M."/>
            <person name="Hirt R.P."/>
            <person name="Silva J.C."/>
            <person name="Delcher A.L."/>
            <person name="Schatz M."/>
            <person name="Zhao Q."/>
            <person name="Wortman J.R."/>
            <person name="Bidwell S.L."/>
            <person name="Alsmark U.C.M."/>
            <person name="Besteiro S."/>
            <person name="Sicheritz-Ponten T."/>
            <person name="Noel C.J."/>
            <person name="Dacks J.B."/>
            <person name="Foster P.G."/>
            <person name="Simillion C."/>
            <person name="Van de Peer Y."/>
            <person name="Miranda-Saavedra D."/>
            <person name="Barton G.J."/>
            <person name="Westrop G.D."/>
            <person name="Mueller S."/>
            <person name="Dessi D."/>
            <person name="Fiori P.L."/>
            <person name="Ren Q."/>
            <person name="Paulsen I."/>
            <person name="Zhang H."/>
            <person name="Bastida-Corcuera F.D."/>
            <person name="Simoes-Barbosa A."/>
            <person name="Brown M.T."/>
            <person name="Hayes R.D."/>
            <person name="Mukherjee M."/>
            <person name="Okumura C.Y."/>
            <person name="Schneider R."/>
            <person name="Smith A.J."/>
            <person name="Vanacova S."/>
            <person name="Villalvazo M."/>
            <person name="Haas B.J."/>
            <person name="Pertea M."/>
            <person name="Feldblyum T.V."/>
            <person name="Utterback T.R."/>
            <person name="Shu C.L."/>
            <person name="Osoegawa K."/>
            <person name="de Jong P.J."/>
            <person name="Hrdy I."/>
            <person name="Horvathova L."/>
            <person name="Zubacova Z."/>
            <person name="Dolezal P."/>
            <person name="Malik S.B."/>
            <person name="Logsdon J.M. Jr."/>
            <person name="Henze K."/>
            <person name="Gupta A."/>
            <person name="Wang C.C."/>
            <person name="Dunne R.L."/>
            <person name="Upcroft J.A."/>
            <person name="Upcroft P."/>
            <person name="White O."/>
            <person name="Salzberg S.L."/>
            <person name="Tang P."/>
            <person name="Chiu C.-H."/>
            <person name="Lee Y.-S."/>
            <person name="Embley T.M."/>
            <person name="Coombs G.H."/>
            <person name="Mottram J.C."/>
            <person name="Tachezy J."/>
            <person name="Fraser-Liggett C.M."/>
            <person name="Johnson P.J."/>
        </authorList>
    </citation>
    <scope>NUCLEOTIDE SEQUENCE [LARGE SCALE GENOMIC DNA]</scope>
    <source>
        <strain evidence="15">G3</strain>
    </source>
</reference>
<dbReference type="STRING" id="5722.A2F719"/>
<evidence type="ECO:0000256" key="8">
    <source>
        <dbReference type="ARBA" id="ARBA00022917"/>
    </source>
</evidence>
<dbReference type="EMBL" id="DS113642">
    <property type="protein sequence ID" value="EAX99324.1"/>
    <property type="molecule type" value="Genomic_DNA"/>
</dbReference>
<evidence type="ECO:0000259" key="14">
    <source>
        <dbReference type="PROSITE" id="PS50862"/>
    </source>
</evidence>
<evidence type="ECO:0000256" key="9">
    <source>
        <dbReference type="ARBA" id="ARBA00023146"/>
    </source>
</evidence>
<dbReference type="OrthoDB" id="21243at2759"/>
<sequence>MSEQDKRKAPQVPEGYTLDAEGVYHDAEGNVVSKSQIKTILKLQAKAARNANKPAPAAKKAAATNPEYEGLSEEEIEKREAAHYHDRRLAEVTKQVEAHRKDLSLPSPYPHKFNVSHTFKQFYAQFEHLKAGEELPDVKVSVASRIAQLRAHGNLYFFEMYESTFKLQLMCRSQSYYDGAKFKEEVSSFHLGDIVGAEGFPARSKTGELSVVVTKLVLLAPCLFQMPKHKLEDLEVRYRQRFFDLIVNRENRQIFETRCKVVKMIRGFLDDLDFTEVETPIMWKTAGGATAKPFITHHNALDIDLWLRVAPELFLKMLVVGGMNRVYELGKQFRNEGIDLTHNPEFTSCEFYMAYADYNDLMDLTEKLYQKIVMEVKGTLKFSINVQKEDGTIGQQEIDFSSPWQRIDMIEELEKQINFKFPPLEDTDEVRELLEKKCKELDVDVPPPMTVARMLDKMVGKFVEPLCVNPTFMCNHPQVMSPLAKWHRTKPGIVERFEVFINGLEYANAYTELNCPMVQRELFLDQLKAKAAKDDEAMPYDDTFCTALEYALPPTAGWGCGVDRLVMLLTNQVSIREVLLFPLMKPAAGETVLVENEQQQAPATN</sequence>
<dbReference type="InterPro" id="IPR004365">
    <property type="entry name" value="NA-bd_OB_tRNA"/>
</dbReference>